<dbReference type="InterPro" id="IPR013899">
    <property type="entry name" value="DUF1771"/>
</dbReference>
<evidence type="ECO:0000259" key="2">
    <source>
        <dbReference type="PROSITE" id="PS50828"/>
    </source>
</evidence>
<dbReference type="EMBL" id="LR743591">
    <property type="protein sequence ID" value="CAA2618963.1"/>
    <property type="molecule type" value="Genomic_DNA"/>
</dbReference>
<feature type="domain" description="Smr" evidence="2">
    <location>
        <begin position="491"/>
        <end position="572"/>
    </location>
</feature>
<accession>A0A7I8ILR1</accession>
<name>A0A7I8ILR1_SPIIN</name>
<feature type="region of interest" description="Disordered" evidence="1">
    <location>
        <begin position="283"/>
        <end position="305"/>
    </location>
</feature>
<organism evidence="3">
    <name type="scientific">Spirodela intermedia</name>
    <name type="common">Intermediate duckweed</name>
    <dbReference type="NCBI Taxonomy" id="51605"/>
    <lineage>
        <taxon>Eukaryota</taxon>
        <taxon>Viridiplantae</taxon>
        <taxon>Streptophyta</taxon>
        <taxon>Embryophyta</taxon>
        <taxon>Tracheophyta</taxon>
        <taxon>Spermatophyta</taxon>
        <taxon>Magnoliopsida</taxon>
        <taxon>Liliopsida</taxon>
        <taxon>Araceae</taxon>
        <taxon>Lemnoideae</taxon>
        <taxon>Spirodela</taxon>
    </lineage>
</organism>
<reference evidence="3 4" key="1">
    <citation type="submission" date="2019-12" db="EMBL/GenBank/DDBJ databases">
        <authorList>
            <person name="Scholz U."/>
            <person name="Mascher M."/>
            <person name="Fiebig A."/>
        </authorList>
    </citation>
    <scope>NUCLEOTIDE SEQUENCE</scope>
</reference>
<dbReference type="SMART" id="SM00463">
    <property type="entry name" value="SMR"/>
    <property type="match status" value="1"/>
</dbReference>
<feature type="compositionally biased region" description="Basic and acidic residues" evidence="1">
    <location>
        <begin position="36"/>
        <end position="46"/>
    </location>
</feature>
<dbReference type="InterPro" id="IPR041806">
    <property type="entry name" value="CID5/6/7_CUE"/>
</dbReference>
<feature type="compositionally biased region" description="Polar residues" evidence="1">
    <location>
        <begin position="58"/>
        <end position="67"/>
    </location>
</feature>
<evidence type="ECO:0000256" key="1">
    <source>
        <dbReference type="SAM" id="MobiDB-lite"/>
    </source>
</evidence>
<dbReference type="InterPro" id="IPR036063">
    <property type="entry name" value="Smr_dom_sf"/>
</dbReference>
<keyword evidence="4" id="KW-1185">Reference proteome</keyword>
<evidence type="ECO:0000313" key="3">
    <source>
        <dbReference type="EMBL" id="CAA2618963.1"/>
    </source>
</evidence>
<sequence>MSSSGKKLNLPSKMTSLNPNAVAFVPSAFRSTLENSEKADISRLDVSETSGRPYLDRSGSNISNNSDDAAHQYWRHQLPDDITPDFKIAREEDLQAPGGLSLAALSINDGLDPFEHSMTMSNQFLGMKQEISPSDSEHVDLSERMAYSGLSSEDYSSMSLMNLGANTWDNQFVNGDQHLTNGREGSQYGGDSSVGFLNDLLNEHTALENAGINPVVFLASQFPGFAADSLADVYYANGCDLNLTIEMLTQLESVGAASGGQQLQPEHNPKKLICSKIRRHGLPGPFSADSQDGSSKYGGEDVQQAPSMTQSMGKEAFPFLKSSGSVGASRGGAPDFASAVRRLASQDSGHWKLERNSSQEAAVGTIRNSQSLPSLHSRQGRTLLGEKIQGLGKVQASPAWLETGDAVAQVYAESREEARDFARLRNTCFEQARQAFIIGNKALAKELSLKGQLYNIQMKEAHEKARESIFRHRNPVAAEAQFVNRGKQPLIDLHGLHVNEAVNVLRHELAVLRRTARAAGQRLQVMVCVGTGHHTKGARTPARLPAAVQRHLLEEGLQFSEDQPGLLRVLIR</sequence>
<gene>
    <name evidence="3" type="ORF">SI7747_04005130</name>
</gene>
<evidence type="ECO:0000313" key="4">
    <source>
        <dbReference type="Proteomes" id="UP001189122"/>
    </source>
</evidence>
<dbReference type="Pfam" id="PF08590">
    <property type="entry name" value="DUF1771"/>
    <property type="match status" value="1"/>
</dbReference>
<feature type="region of interest" description="Disordered" evidence="1">
    <location>
        <begin position="36"/>
        <end position="67"/>
    </location>
</feature>
<dbReference type="Proteomes" id="UP001189122">
    <property type="component" value="Unassembled WGS sequence"/>
</dbReference>
<dbReference type="SUPFAM" id="SSF160443">
    <property type="entry name" value="SMR domain-like"/>
    <property type="match status" value="1"/>
</dbReference>
<dbReference type="AlphaFoldDB" id="A0A7I8ILR1"/>
<dbReference type="PANTHER" id="PTHR46651">
    <property type="entry name" value="POLYADENYLATE-BINDING PROTEIN-INTERACTING PROTEIN 7"/>
    <property type="match status" value="1"/>
</dbReference>
<dbReference type="CDD" id="cd14371">
    <property type="entry name" value="CUE_CID7_like"/>
    <property type="match status" value="1"/>
</dbReference>
<dbReference type="PROSITE" id="PS50828">
    <property type="entry name" value="SMR"/>
    <property type="match status" value="1"/>
</dbReference>
<protein>
    <recommendedName>
        <fullName evidence="2">Smr domain-containing protein</fullName>
    </recommendedName>
</protein>
<dbReference type="InterPro" id="IPR053242">
    <property type="entry name" value="PAM2-like_domain"/>
</dbReference>
<dbReference type="Gene3D" id="3.30.1370.110">
    <property type="match status" value="1"/>
</dbReference>
<dbReference type="InterPro" id="IPR002625">
    <property type="entry name" value="Smr_dom"/>
</dbReference>
<dbReference type="PANTHER" id="PTHR46651:SF1">
    <property type="entry name" value="SMALL MUTS RELATED FAMILY PROTEIN"/>
    <property type="match status" value="1"/>
</dbReference>
<dbReference type="EMBL" id="CACRZD030000004">
    <property type="protein sequence ID" value="CAA6658686.1"/>
    <property type="molecule type" value="Genomic_DNA"/>
</dbReference>
<proteinExistence type="predicted"/>
<dbReference type="SMART" id="SM01162">
    <property type="entry name" value="DUF1771"/>
    <property type="match status" value="1"/>
</dbReference>